<evidence type="ECO:0000256" key="2">
    <source>
        <dbReference type="RuleBase" id="RU003707"/>
    </source>
</evidence>
<dbReference type="InterPro" id="IPR018376">
    <property type="entry name" value="Enoyl-CoA_hyd/isom_CS"/>
</dbReference>
<protein>
    <submittedName>
        <fullName evidence="3">Enoyl-CoA hydratase</fullName>
    </submittedName>
</protein>
<accession>I8UIS2</accession>
<dbReference type="CDD" id="cd06558">
    <property type="entry name" value="crotonase-like"/>
    <property type="match status" value="1"/>
</dbReference>
<dbReference type="Proteomes" id="UP000004080">
    <property type="component" value="Unassembled WGS sequence"/>
</dbReference>
<comment type="caution">
    <text evidence="3">The sequence shown here is derived from an EMBL/GenBank/DDBJ whole genome shotgun (WGS) entry which is preliminary data.</text>
</comment>
<dbReference type="AlphaFoldDB" id="I8UIS2"/>
<dbReference type="Gene3D" id="1.10.12.10">
    <property type="entry name" value="Lyase 2-enoyl-coa Hydratase, Chain A, domain 2"/>
    <property type="match status" value="1"/>
</dbReference>
<dbReference type="PANTHER" id="PTHR43459">
    <property type="entry name" value="ENOYL-COA HYDRATASE"/>
    <property type="match status" value="1"/>
</dbReference>
<dbReference type="Gene3D" id="3.90.226.10">
    <property type="entry name" value="2-enoyl-CoA Hydratase, Chain A, domain 1"/>
    <property type="match status" value="1"/>
</dbReference>
<dbReference type="eggNOG" id="COG1024">
    <property type="taxonomic scope" value="Bacteria"/>
</dbReference>
<dbReference type="STRING" id="1196324.A374_04144"/>
<dbReference type="Pfam" id="PF00378">
    <property type="entry name" value="ECH_1"/>
    <property type="match status" value="1"/>
</dbReference>
<gene>
    <name evidence="3" type="ORF">A374_04144</name>
</gene>
<dbReference type="InterPro" id="IPR029045">
    <property type="entry name" value="ClpP/crotonase-like_dom_sf"/>
</dbReference>
<evidence type="ECO:0000313" key="4">
    <source>
        <dbReference type="Proteomes" id="UP000004080"/>
    </source>
</evidence>
<reference evidence="3 4" key="1">
    <citation type="journal article" date="2012" name="J. Bacteriol.">
        <title>Genome of Bacillus macauensis ZFHKF-1, a Long-Chain-Forming Bacterium.</title>
        <authorList>
            <person name="Cai L."/>
            <person name="Zhang T."/>
        </authorList>
    </citation>
    <scope>NUCLEOTIDE SEQUENCE [LARGE SCALE GENOMIC DNA]</scope>
    <source>
        <strain evidence="3 4">ZFHKF-1</strain>
    </source>
</reference>
<dbReference type="GO" id="GO:0003824">
    <property type="term" value="F:catalytic activity"/>
    <property type="evidence" value="ECO:0007669"/>
    <property type="project" value="InterPro"/>
</dbReference>
<dbReference type="SUPFAM" id="SSF52096">
    <property type="entry name" value="ClpP/crotonase"/>
    <property type="match status" value="1"/>
</dbReference>
<dbReference type="InterPro" id="IPR014748">
    <property type="entry name" value="Enoyl-CoA_hydra_C"/>
</dbReference>
<dbReference type="PATRIC" id="fig|1196324.3.peg.841"/>
<organism evidence="3 4">
    <name type="scientific">Fictibacillus macauensis ZFHKF-1</name>
    <dbReference type="NCBI Taxonomy" id="1196324"/>
    <lineage>
        <taxon>Bacteria</taxon>
        <taxon>Bacillati</taxon>
        <taxon>Bacillota</taxon>
        <taxon>Bacilli</taxon>
        <taxon>Bacillales</taxon>
        <taxon>Fictibacillaceae</taxon>
        <taxon>Fictibacillus</taxon>
    </lineage>
</organism>
<dbReference type="InterPro" id="IPR001753">
    <property type="entry name" value="Enoyl-CoA_hydra/iso"/>
</dbReference>
<evidence type="ECO:0000313" key="3">
    <source>
        <dbReference type="EMBL" id="EIT86733.1"/>
    </source>
</evidence>
<evidence type="ECO:0000256" key="1">
    <source>
        <dbReference type="ARBA" id="ARBA00005254"/>
    </source>
</evidence>
<dbReference type="PROSITE" id="PS00166">
    <property type="entry name" value="ENOYL_COA_HYDRATASE"/>
    <property type="match status" value="1"/>
</dbReference>
<proteinExistence type="inferred from homology"/>
<name>I8UIS2_9BACL</name>
<comment type="similarity">
    <text evidence="1 2">Belongs to the enoyl-CoA hydratase/isomerase family.</text>
</comment>
<dbReference type="PANTHER" id="PTHR43459:SF1">
    <property type="entry name" value="EG:BACN32G11.4 PROTEIN"/>
    <property type="match status" value="1"/>
</dbReference>
<dbReference type="EMBL" id="AKKV01000020">
    <property type="protein sequence ID" value="EIT86733.1"/>
    <property type="molecule type" value="Genomic_DNA"/>
</dbReference>
<keyword evidence="4" id="KW-1185">Reference proteome</keyword>
<sequence>MTHLLKETVGPVMFLTLNRPESLNAFSEEMVSLLKAGLHEADASSEIKVIVLKGAGRSFGAGGDIKSMAMATPDHVYEHLGHFNECILAIKAIEKPVIAVVHGFAAGAAFNLALACDFILASETSQFALSFSQVGLISDGGGTYFLPKLLGPHLAKQFLFSAEPIPAQRLYDAGVISSLVPQEQLEETATAYAMKLAHGPTLAYGKMKKLIDASYHTSLEDALEQERLTQKMMAMTSDHKEGITAFAEKRKPAFVGK</sequence>